<evidence type="ECO:0000313" key="1">
    <source>
        <dbReference type="EMBL" id="MBD3585573.1"/>
    </source>
</evidence>
<dbReference type="RefSeq" id="WP_191023773.1">
    <property type="nucleotide sequence ID" value="NZ_JABBXD010000003.1"/>
</dbReference>
<evidence type="ECO:0000313" key="2">
    <source>
        <dbReference type="Proteomes" id="UP000624419"/>
    </source>
</evidence>
<proteinExistence type="predicted"/>
<accession>A0ABR8LH34</accession>
<keyword evidence="2" id="KW-1185">Reference proteome</keyword>
<protein>
    <submittedName>
        <fullName evidence="1">Uncharacterized protein</fullName>
    </submittedName>
</protein>
<dbReference type="Proteomes" id="UP000624419">
    <property type="component" value="Unassembled WGS sequence"/>
</dbReference>
<dbReference type="EMBL" id="JABBXD010000003">
    <property type="protein sequence ID" value="MBD3585573.1"/>
    <property type="molecule type" value="Genomic_DNA"/>
</dbReference>
<gene>
    <name evidence="1" type="ORF">HHX48_07495</name>
</gene>
<comment type="caution">
    <text evidence="1">The sequence shown here is derived from an EMBL/GenBank/DDBJ whole genome shotgun (WGS) entry which is preliminary data.</text>
</comment>
<reference evidence="1 2" key="1">
    <citation type="submission" date="2020-04" db="EMBL/GenBank/DDBJ databases">
        <title>Salinimonas sp. HHU 13199.</title>
        <authorList>
            <person name="Cui X."/>
            <person name="Zhang D."/>
        </authorList>
    </citation>
    <scope>NUCLEOTIDE SEQUENCE [LARGE SCALE GENOMIC DNA]</scope>
    <source>
        <strain evidence="1 2">HHU 13199</strain>
    </source>
</reference>
<organism evidence="1 2">
    <name type="scientific">Salinimonas profundi</name>
    <dbReference type="NCBI Taxonomy" id="2729140"/>
    <lineage>
        <taxon>Bacteria</taxon>
        <taxon>Pseudomonadati</taxon>
        <taxon>Pseudomonadota</taxon>
        <taxon>Gammaproteobacteria</taxon>
        <taxon>Alteromonadales</taxon>
        <taxon>Alteromonadaceae</taxon>
        <taxon>Alteromonas/Salinimonas group</taxon>
        <taxon>Salinimonas</taxon>
    </lineage>
</organism>
<sequence>MFNSFRVLGDSAKNETLYGYYLVETEQMRRLREITFQCGACFRTTQDNTIFCQSCLQTTNLSTRQLSNTVLLPLTQSQSRKQAGPELLSKAIKRYTEQQLNLSKGEQRSQLESLIFYPQHRSPEDYHGKRWLVENGVNIKYCRYDADNDIFEITPPLPGIPEFNSALKERLQHFPYEYRVIND</sequence>
<name>A0ABR8LH34_9ALTE</name>